<dbReference type="SUPFAM" id="SSF51246">
    <property type="entry name" value="Rudiment single hybrid motif"/>
    <property type="match status" value="1"/>
</dbReference>
<dbReference type="GO" id="GO:0009113">
    <property type="term" value="P:purine nucleobase biosynthetic process"/>
    <property type="evidence" value="ECO:0007669"/>
    <property type="project" value="InterPro"/>
</dbReference>
<dbReference type="InterPro" id="IPR020561">
    <property type="entry name" value="PRibGlycinamid_synth_ATP-grasp"/>
</dbReference>
<dbReference type="FunFam" id="3.40.50.20:FF:000006">
    <property type="entry name" value="Phosphoribosylamine--glycine ligase, chloroplastic"/>
    <property type="match status" value="1"/>
</dbReference>
<dbReference type="Gene3D" id="3.30.1490.20">
    <property type="entry name" value="ATP-grasp fold, A domain"/>
    <property type="match status" value="1"/>
</dbReference>
<dbReference type="Pfam" id="PF02844">
    <property type="entry name" value="GARS_N"/>
    <property type="match status" value="1"/>
</dbReference>
<evidence type="ECO:0000256" key="17">
    <source>
        <dbReference type="HAMAP-Rule" id="MF_00138"/>
    </source>
</evidence>
<evidence type="ECO:0000256" key="9">
    <source>
        <dbReference type="ARBA" id="ARBA00022755"/>
    </source>
</evidence>
<evidence type="ECO:0000256" key="18">
    <source>
        <dbReference type="PROSITE-ProRule" id="PRU00409"/>
    </source>
</evidence>
<reference evidence="20 21" key="1">
    <citation type="journal article" date="2013" name="Genome Announc.">
        <title>Draft Genome Sequence for Ralstonia sp. Strain OR214, a Bacterium with Potential for Bioremediation.</title>
        <authorList>
            <person name="Utturkar S.M."/>
            <person name="Bollmann A."/>
            <person name="Brzoska R.M."/>
            <person name="Klingeman D.M."/>
            <person name="Epstein S.E."/>
            <person name="Palumbo A.V."/>
            <person name="Brown S.D."/>
        </authorList>
    </citation>
    <scope>NUCLEOTIDE SEQUENCE [LARGE SCALE GENOMIC DNA]</scope>
    <source>
        <strain evidence="20 21">OR214</strain>
    </source>
</reference>
<dbReference type="FunFam" id="3.30.1490.20:FF:000006">
    <property type="entry name" value="phosphoribosylamine--glycine ligase, chloroplastic-like"/>
    <property type="match status" value="1"/>
</dbReference>
<evidence type="ECO:0000256" key="4">
    <source>
        <dbReference type="ARBA" id="ARBA00013255"/>
    </source>
</evidence>
<dbReference type="PROSITE" id="PS50975">
    <property type="entry name" value="ATP_GRASP"/>
    <property type="match status" value="1"/>
</dbReference>
<dbReference type="FunFam" id="3.30.470.20:FF:000031">
    <property type="entry name" value="Phosphoribosylamine--glycine ligase"/>
    <property type="match status" value="1"/>
</dbReference>
<dbReference type="AlphaFoldDB" id="R0DVN4"/>
<accession>R0DVN4</accession>
<comment type="caution">
    <text evidence="20">The sequence shown here is derived from an EMBL/GenBank/DDBJ whole genome shotgun (WGS) entry which is preliminary data.</text>
</comment>
<dbReference type="Gene3D" id="3.90.600.10">
    <property type="entry name" value="Phosphoribosylglycinamide synthetase, C-terminal domain"/>
    <property type="match status" value="1"/>
</dbReference>
<organism evidence="20 21">
    <name type="scientific">Ralstonia pickettii OR214</name>
    <dbReference type="NCBI Taxonomy" id="1264675"/>
    <lineage>
        <taxon>Bacteria</taxon>
        <taxon>Pseudomonadati</taxon>
        <taxon>Pseudomonadota</taxon>
        <taxon>Betaproteobacteria</taxon>
        <taxon>Burkholderiales</taxon>
        <taxon>Burkholderiaceae</taxon>
        <taxon>Ralstonia</taxon>
    </lineage>
</organism>
<evidence type="ECO:0000256" key="1">
    <source>
        <dbReference type="ARBA" id="ARBA00001936"/>
    </source>
</evidence>
<keyword evidence="8 18" id="KW-0547">Nucleotide-binding</keyword>
<sequence>MKVMVVGSGGREHALAWKLARSPKVQVVYVAPGNGGTALDKRLQNLPITDPEVLAAFAEREGIHFTVVGPEAPLAAGIVDLFRAKGLRIFGPTKAAAQLESSKDFAKAFMHRHGIPTAKYQTFSDAAQAHAYVDQEGAPIVVKADGLAAGKGVVVAMTTEEAHSAIDMMLADNRLGDAGARVVIEEFLAGEEASFIVVCDGKNVVALATSQDHKRLLDGDAGPNTGGMGAYSPAPVVTPTLHARALREIIMPTIRGMEKDGIPYTGFLYAGLMIDAEGNPKTLEFNCRMGDPETQPIMARMKTDLYDVLDRAIDGKLDGMELDWDRRTALGVVMAAHNYPDTPRKGDVITGIPKETEDSVTFHAGTTLKDGVLTTNGGRVLCVVGLADTVKAAQRAAYNAIEQIHFDGAQYRTDIGHRAIRH</sequence>
<evidence type="ECO:0000313" key="21">
    <source>
        <dbReference type="Proteomes" id="UP000013280"/>
    </source>
</evidence>
<dbReference type="PANTHER" id="PTHR43472:SF1">
    <property type="entry name" value="PHOSPHORIBOSYLAMINE--GLYCINE LIGASE, CHLOROPLASTIC"/>
    <property type="match status" value="1"/>
</dbReference>
<dbReference type="EC" id="6.3.4.13" evidence="4 17"/>
<evidence type="ECO:0000313" key="20">
    <source>
        <dbReference type="EMBL" id="ENZ77518.1"/>
    </source>
</evidence>
<evidence type="ECO:0000256" key="3">
    <source>
        <dbReference type="ARBA" id="ARBA00005174"/>
    </source>
</evidence>
<dbReference type="InterPro" id="IPR000115">
    <property type="entry name" value="PRibGlycinamide_synth"/>
</dbReference>
<evidence type="ECO:0000256" key="15">
    <source>
        <dbReference type="ARBA" id="ARBA00042864"/>
    </source>
</evidence>
<evidence type="ECO:0000256" key="5">
    <source>
        <dbReference type="ARBA" id="ARBA00020605"/>
    </source>
</evidence>
<evidence type="ECO:0000256" key="7">
    <source>
        <dbReference type="ARBA" id="ARBA00022723"/>
    </source>
</evidence>
<dbReference type="InterPro" id="IPR020560">
    <property type="entry name" value="PRibGlycinamide_synth_C-dom"/>
</dbReference>
<dbReference type="InterPro" id="IPR011761">
    <property type="entry name" value="ATP-grasp"/>
</dbReference>
<dbReference type="FunFam" id="3.90.600.10:FF:000001">
    <property type="entry name" value="Trifunctional purine biosynthetic protein adenosine-3"/>
    <property type="match status" value="1"/>
</dbReference>
<comment type="similarity">
    <text evidence="13 17">Belongs to the GARS family.</text>
</comment>
<keyword evidence="12" id="KW-0464">Manganese</keyword>
<dbReference type="SUPFAM" id="SSF56059">
    <property type="entry name" value="Glutathione synthetase ATP-binding domain-like"/>
    <property type="match status" value="1"/>
</dbReference>
<evidence type="ECO:0000256" key="8">
    <source>
        <dbReference type="ARBA" id="ARBA00022741"/>
    </source>
</evidence>
<dbReference type="HAMAP" id="MF_00138">
    <property type="entry name" value="GARS"/>
    <property type="match status" value="1"/>
</dbReference>
<keyword evidence="11" id="KW-0460">Magnesium</keyword>
<comment type="cofactor">
    <cofactor evidence="2">
        <name>Mg(2+)</name>
        <dbReference type="ChEBI" id="CHEBI:18420"/>
    </cofactor>
</comment>
<dbReference type="SMART" id="SM01209">
    <property type="entry name" value="GARS_A"/>
    <property type="match status" value="1"/>
</dbReference>
<dbReference type="PANTHER" id="PTHR43472">
    <property type="entry name" value="PHOSPHORIBOSYLAMINE--GLYCINE LIGASE"/>
    <property type="match status" value="1"/>
</dbReference>
<proteinExistence type="inferred from homology"/>
<evidence type="ECO:0000256" key="16">
    <source>
        <dbReference type="ARBA" id="ARBA00079592"/>
    </source>
</evidence>
<dbReference type="RefSeq" id="WP_004631019.1">
    <property type="nucleotide sequence ID" value="NZ_APMQ01000006.1"/>
</dbReference>
<evidence type="ECO:0000256" key="12">
    <source>
        <dbReference type="ARBA" id="ARBA00023211"/>
    </source>
</evidence>
<dbReference type="InterPro" id="IPR020562">
    <property type="entry name" value="PRibGlycinamide_synth_N"/>
</dbReference>
<evidence type="ECO:0000256" key="13">
    <source>
        <dbReference type="ARBA" id="ARBA00038345"/>
    </source>
</evidence>
<keyword evidence="6 17" id="KW-0436">Ligase</keyword>
<evidence type="ECO:0000259" key="19">
    <source>
        <dbReference type="PROSITE" id="PS50975"/>
    </source>
</evidence>
<feature type="domain" description="ATP-grasp" evidence="19">
    <location>
        <begin position="107"/>
        <end position="314"/>
    </location>
</feature>
<dbReference type="InterPro" id="IPR013815">
    <property type="entry name" value="ATP_grasp_subdomain_1"/>
</dbReference>
<dbReference type="EMBL" id="APMQ01000006">
    <property type="protein sequence ID" value="ENZ77518.1"/>
    <property type="molecule type" value="Genomic_DNA"/>
</dbReference>
<dbReference type="Gene3D" id="3.30.470.20">
    <property type="entry name" value="ATP-grasp fold, B domain"/>
    <property type="match status" value="1"/>
</dbReference>
<dbReference type="InterPro" id="IPR016185">
    <property type="entry name" value="PreATP-grasp_dom_sf"/>
</dbReference>
<evidence type="ECO:0000256" key="11">
    <source>
        <dbReference type="ARBA" id="ARBA00022842"/>
    </source>
</evidence>
<keyword evidence="7" id="KW-0479">Metal-binding</keyword>
<evidence type="ECO:0000256" key="6">
    <source>
        <dbReference type="ARBA" id="ARBA00022598"/>
    </source>
</evidence>
<comment type="catalytic activity">
    <reaction evidence="17">
        <text>5-phospho-beta-D-ribosylamine + glycine + ATP = N(1)-(5-phospho-beta-D-ribosyl)glycinamide + ADP + phosphate + H(+)</text>
        <dbReference type="Rhea" id="RHEA:17453"/>
        <dbReference type="ChEBI" id="CHEBI:15378"/>
        <dbReference type="ChEBI" id="CHEBI:30616"/>
        <dbReference type="ChEBI" id="CHEBI:43474"/>
        <dbReference type="ChEBI" id="CHEBI:57305"/>
        <dbReference type="ChEBI" id="CHEBI:58681"/>
        <dbReference type="ChEBI" id="CHEBI:143788"/>
        <dbReference type="ChEBI" id="CHEBI:456216"/>
        <dbReference type="EC" id="6.3.4.13"/>
    </reaction>
</comment>
<dbReference type="Gene3D" id="3.40.50.20">
    <property type="match status" value="1"/>
</dbReference>
<dbReference type="GO" id="GO:0004637">
    <property type="term" value="F:phosphoribosylamine-glycine ligase activity"/>
    <property type="evidence" value="ECO:0007669"/>
    <property type="project" value="UniProtKB-UniRule"/>
</dbReference>
<dbReference type="InterPro" id="IPR011054">
    <property type="entry name" value="Rudment_hybrid_motif"/>
</dbReference>
<keyword evidence="9 17" id="KW-0658">Purine biosynthesis</keyword>
<dbReference type="GO" id="GO:0005524">
    <property type="term" value="F:ATP binding"/>
    <property type="evidence" value="ECO:0007669"/>
    <property type="project" value="UniProtKB-UniRule"/>
</dbReference>
<dbReference type="SUPFAM" id="SSF52440">
    <property type="entry name" value="PreATP-grasp domain"/>
    <property type="match status" value="1"/>
</dbReference>
<evidence type="ECO:0000256" key="14">
    <source>
        <dbReference type="ARBA" id="ARBA00042242"/>
    </source>
</evidence>
<dbReference type="PATRIC" id="fig|1264675.3.peg.2452"/>
<gene>
    <name evidence="17" type="primary">purD</name>
    <name evidence="20" type="ORF">OR214_02520</name>
</gene>
<keyword evidence="10 18" id="KW-0067">ATP-binding</keyword>
<dbReference type="GO" id="GO:0046872">
    <property type="term" value="F:metal ion binding"/>
    <property type="evidence" value="ECO:0007669"/>
    <property type="project" value="UniProtKB-KW"/>
</dbReference>
<dbReference type="GO" id="GO:0006189">
    <property type="term" value="P:'de novo' IMP biosynthetic process"/>
    <property type="evidence" value="ECO:0007669"/>
    <property type="project" value="UniProtKB-UniRule"/>
</dbReference>
<dbReference type="Pfam" id="PF01071">
    <property type="entry name" value="GARS_A"/>
    <property type="match status" value="1"/>
</dbReference>
<evidence type="ECO:0000256" key="2">
    <source>
        <dbReference type="ARBA" id="ARBA00001946"/>
    </source>
</evidence>
<dbReference type="Pfam" id="PF02843">
    <property type="entry name" value="GARS_C"/>
    <property type="match status" value="1"/>
</dbReference>
<dbReference type="Proteomes" id="UP000013280">
    <property type="component" value="Unassembled WGS sequence"/>
</dbReference>
<dbReference type="UniPathway" id="UPA00074">
    <property type="reaction ID" value="UER00125"/>
</dbReference>
<dbReference type="InterPro" id="IPR037123">
    <property type="entry name" value="PRibGlycinamide_synth_C_sf"/>
</dbReference>
<protein>
    <recommendedName>
        <fullName evidence="5 17">Phosphoribosylamine--glycine ligase</fullName>
        <ecNumber evidence="4 17">6.3.4.13</ecNumber>
    </recommendedName>
    <alternativeName>
        <fullName evidence="16 17">GARS</fullName>
    </alternativeName>
    <alternativeName>
        <fullName evidence="14 17">Glycinamide ribonucleotide synthetase</fullName>
    </alternativeName>
    <alternativeName>
        <fullName evidence="15 17">Phosphoribosylglycinamide synthetase</fullName>
    </alternativeName>
</protein>
<comment type="cofactor">
    <cofactor evidence="1">
        <name>Mn(2+)</name>
        <dbReference type="ChEBI" id="CHEBI:29035"/>
    </cofactor>
</comment>
<comment type="pathway">
    <text evidence="3 17">Purine metabolism; IMP biosynthesis via de novo pathway; N(1)-(5-phospho-D-ribosyl)glycinamide from 5-phospho-alpha-D-ribose 1-diphosphate: step 2/2.</text>
</comment>
<name>R0DVN4_RALPI</name>
<dbReference type="NCBIfam" id="TIGR00877">
    <property type="entry name" value="purD"/>
    <property type="match status" value="1"/>
</dbReference>
<dbReference type="SMART" id="SM01210">
    <property type="entry name" value="GARS_C"/>
    <property type="match status" value="1"/>
</dbReference>
<evidence type="ECO:0000256" key="10">
    <source>
        <dbReference type="ARBA" id="ARBA00022840"/>
    </source>
</evidence>